<name>A0ABX0SE96_9ACTN</name>
<comment type="caution">
    <text evidence="1">The sequence shown here is derived from an EMBL/GenBank/DDBJ whole genome shotgun (WGS) entry which is preliminary data.</text>
</comment>
<evidence type="ECO:0000313" key="2">
    <source>
        <dbReference type="Proteomes" id="UP000749311"/>
    </source>
</evidence>
<proteinExistence type="predicted"/>
<evidence type="ECO:0000313" key="1">
    <source>
        <dbReference type="EMBL" id="NIH56281.1"/>
    </source>
</evidence>
<gene>
    <name evidence="1" type="ORF">FB473_000926</name>
</gene>
<accession>A0ABX0SE96</accession>
<keyword evidence="2" id="KW-1185">Reference proteome</keyword>
<dbReference type="Proteomes" id="UP000749311">
    <property type="component" value="Unassembled WGS sequence"/>
</dbReference>
<sequence length="44" mass="4998">MSGTYCPWWLGDQGDYDPQLEARVLAEAERLAALDNTRSERNQA</sequence>
<dbReference type="EMBL" id="JAAMOZ010000001">
    <property type="protein sequence ID" value="NIH56281.1"/>
    <property type="molecule type" value="Genomic_DNA"/>
</dbReference>
<protein>
    <submittedName>
        <fullName evidence="1">Uncharacterized protein</fullName>
    </submittedName>
</protein>
<reference evidence="1 2" key="1">
    <citation type="submission" date="2020-02" db="EMBL/GenBank/DDBJ databases">
        <title>Sequencing the genomes of 1000 actinobacteria strains.</title>
        <authorList>
            <person name="Klenk H.-P."/>
        </authorList>
    </citation>
    <scope>NUCLEOTIDE SEQUENCE [LARGE SCALE GENOMIC DNA]</scope>
    <source>
        <strain evidence="1 2">DSM 19609</strain>
    </source>
</reference>
<organism evidence="1 2">
    <name type="scientific">Brooklawnia cerclae</name>
    <dbReference type="NCBI Taxonomy" id="349934"/>
    <lineage>
        <taxon>Bacteria</taxon>
        <taxon>Bacillati</taxon>
        <taxon>Actinomycetota</taxon>
        <taxon>Actinomycetes</taxon>
        <taxon>Propionibacteriales</taxon>
        <taxon>Propionibacteriaceae</taxon>
        <taxon>Brooklawnia</taxon>
    </lineage>
</organism>
<dbReference type="RefSeq" id="WP_279588564.1">
    <property type="nucleotide sequence ID" value="NZ_BAAAOO010000002.1"/>
</dbReference>